<dbReference type="GO" id="GO:0006506">
    <property type="term" value="P:GPI anchor biosynthetic process"/>
    <property type="evidence" value="ECO:0007669"/>
    <property type="project" value="UniProtKB-UniPathway"/>
</dbReference>
<feature type="transmembrane region" description="Helical" evidence="10">
    <location>
        <begin position="12"/>
        <end position="31"/>
    </location>
</feature>
<evidence type="ECO:0008006" key="13">
    <source>
        <dbReference type="Google" id="ProtNLM"/>
    </source>
</evidence>
<feature type="transmembrane region" description="Helical" evidence="10">
    <location>
        <begin position="318"/>
        <end position="335"/>
    </location>
</feature>
<keyword evidence="4" id="KW-0328">Glycosyltransferase</keyword>
<evidence type="ECO:0000256" key="5">
    <source>
        <dbReference type="ARBA" id="ARBA00022679"/>
    </source>
</evidence>
<dbReference type="GO" id="GO:0031501">
    <property type="term" value="C:mannosyltransferase complex"/>
    <property type="evidence" value="ECO:0007669"/>
    <property type="project" value="TreeGrafter"/>
</dbReference>
<gene>
    <name evidence="11" type="ORF">COY30_01115</name>
</gene>
<comment type="subcellular location">
    <subcellularLocation>
        <location evidence="1">Endoplasmic reticulum membrane</location>
        <topology evidence="1">Multi-pass membrane protein</topology>
    </subcellularLocation>
</comment>
<evidence type="ECO:0000256" key="7">
    <source>
        <dbReference type="ARBA" id="ARBA00022824"/>
    </source>
</evidence>
<dbReference type="UniPathway" id="UPA00196"/>
<feature type="transmembrane region" description="Helical" evidence="10">
    <location>
        <begin position="288"/>
        <end position="311"/>
    </location>
</feature>
<evidence type="ECO:0000256" key="3">
    <source>
        <dbReference type="ARBA" id="ARBA00022502"/>
    </source>
</evidence>
<dbReference type="GO" id="GO:0004376">
    <property type="term" value="F:GPI mannosyltransferase activity"/>
    <property type="evidence" value="ECO:0007669"/>
    <property type="project" value="InterPro"/>
</dbReference>
<keyword evidence="7" id="KW-0256">Endoplasmic reticulum</keyword>
<dbReference type="PANTHER" id="PTHR12468">
    <property type="entry name" value="GPI MANNOSYLTRANSFERASE 2"/>
    <property type="match status" value="1"/>
</dbReference>
<accession>A0A2M7THT5</accession>
<evidence type="ECO:0000256" key="8">
    <source>
        <dbReference type="ARBA" id="ARBA00022989"/>
    </source>
</evidence>
<organism evidence="11 12">
    <name type="scientific">Candidatus Woesebacteria bacterium CG_4_10_14_0_2_um_filter_44_9</name>
    <dbReference type="NCBI Taxonomy" id="1975055"/>
    <lineage>
        <taxon>Bacteria</taxon>
        <taxon>Candidatus Woeseibacteriota</taxon>
    </lineage>
</organism>
<dbReference type="Pfam" id="PF04188">
    <property type="entry name" value="Mannosyl_trans2"/>
    <property type="match status" value="1"/>
</dbReference>
<feature type="transmembrane region" description="Helical" evidence="10">
    <location>
        <begin position="184"/>
        <end position="210"/>
    </location>
</feature>
<sequence>MRRSDFGFIIKLFLSWRGLLFAFAFLATLIIPNFGNRFPYADRVLITTGLPSWIWGFGNFDGVHYLRLAQNGYTADYTQAFFPLYSLFIRLFNFFPKNQLLDPRFYTDPSYFASGMILSAVFFVAALFFLYKLLVKEYDRKIAKLSLLLLLSFPTAFYFGAVYSESLLLLLAVLTFWFASRDRFLLAGVMAALASATKIQGILLFVFLIAELFEKKKISLNKILGAAMAPLGLVFYTLFLKRTTGDFFYFLASQPAFGATRSSFPFVLLPQVIYRYVKIFLTVSSTSLAFATAALEFSITGALIVILIAAFKKMKFSYWLFSALAVLLPTLTGTLSSMPRYSLLAFMVLPYLAARYKKKIKYIVIVQSALQIILLSFFIRGYWVA</sequence>
<evidence type="ECO:0000256" key="6">
    <source>
        <dbReference type="ARBA" id="ARBA00022692"/>
    </source>
</evidence>
<dbReference type="GO" id="GO:0000009">
    <property type="term" value="F:alpha-1,6-mannosyltransferase activity"/>
    <property type="evidence" value="ECO:0007669"/>
    <property type="project" value="InterPro"/>
</dbReference>
<dbReference type="InterPro" id="IPR007315">
    <property type="entry name" value="PIG-V/Gpi18"/>
</dbReference>
<evidence type="ECO:0000256" key="4">
    <source>
        <dbReference type="ARBA" id="ARBA00022676"/>
    </source>
</evidence>
<comment type="pathway">
    <text evidence="2">Glycolipid biosynthesis; glycosylphosphatidylinositol-anchor biosynthesis.</text>
</comment>
<name>A0A2M7THT5_9BACT</name>
<keyword evidence="6 10" id="KW-0812">Transmembrane</keyword>
<keyword evidence="3" id="KW-0337">GPI-anchor biosynthesis</keyword>
<feature type="transmembrane region" description="Helical" evidence="10">
    <location>
        <begin position="222"/>
        <end position="240"/>
    </location>
</feature>
<evidence type="ECO:0000256" key="2">
    <source>
        <dbReference type="ARBA" id="ARBA00004687"/>
    </source>
</evidence>
<dbReference type="PANTHER" id="PTHR12468:SF2">
    <property type="entry name" value="GPI MANNOSYLTRANSFERASE 2"/>
    <property type="match status" value="1"/>
</dbReference>
<keyword evidence="9 10" id="KW-0472">Membrane</keyword>
<comment type="caution">
    <text evidence="11">The sequence shown here is derived from an EMBL/GenBank/DDBJ whole genome shotgun (WGS) entry which is preliminary data.</text>
</comment>
<feature type="transmembrane region" description="Helical" evidence="10">
    <location>
        <begin position="147"/>
        <end position="178"/>
    </location>
</feature>
<evidence type="ECO:0000313" key="12">
    <source>
        <dbReference type="Proteomes" id="UP000231727"/>
    </source>
</evidence>
<keyword evidence="8 10" id="KW-1133">Transmembrane helix</keyword>
<evidence type="ECO:0000256" key="9">
    <source>
        <dbReference type="ARBA" id="ARBA00023136"/>
    </source>
</evidence>
<feature type="transmembrane region" description="Helical" evidence="10">
    <location>
        <begin position="363"/>
        <end position="383"/>
    </location>
</feature>
<proteinExistence type="predicted"/>
<dbReference type="AlphaFoldDB" id="A0A2M7THT5"/>
<feature type="transmembrane region" description="Helical" evidence="10">
    <location>
        <begin position="111"/>
        <end position="135"/>
    </location>
</feature>
<evidence type="ECO:0000313" key="11">
    <source>
        <dbReference type="EMBL" id="PIZ45892.1"/>
    </source>
</evidence>
<dbReference type="Proteomes" id="UP000231727">
    <property type="component" value="Unassembled WGS sequence"/>
</dbReference>
<dbReference type="EMBL" id="PFNN01000022">
    <property type="protein sequence ID" value="PIZ45892.1"/>
    <property type="molecule type" value="Genomic_DNA"/>
</dbReference>
<protein>
    <recommendedName>
        <fullName evidence="13">Glycosyltransferase RgtA/B/C/D-like domain-containing protein</fullName>
    </recommendedName>
</protein>
<evidence type="ECO:0000256" key="1">
    <source>
        <dbReference type="ARBA" id="ARBA00004477"/>
    </source>
</evidence>
<dbReference type="GO" id="GO:0016020">
    <property type="term" value="C:membrane"/>
    <property type="evidence" value="ECO:0007669"/>
    <property type="project" value="GOC"/>
</dbReference>
<reference evidence="12" key="1">
    <citation type="submission" date="2017-09" db="EMBL/GenBank/DDBJ databases">
        <title>Depth-based differentiation of microbial function through sediment-hosted aquifers and enrichment of novel symbionts in the deep terrestrial subsurface.</title>
        <authorList>
            <person name="Probst A.J."/>
            <person name="Ladd B."/>
            <person name="Jarett J.K."/>
            <person name="Geller-Mcgrath D.E."/>
            <person name="Sieber C.M.K."/>
            <person name="Emerson J.B."/>
            <person name="Anantharaman K."/>
            <person name="Thomas B.C."/>
            <person name="Malmstrom R."/>
            <person name="Stieglmeier M."/>
            <person name="Klingl A."/>
            <person name="Woyke T."/>
            <person name="Ryan C.M."/>
            <person name="Banfield J.F."/>
        </authorList>
    </citation>
    <scope>NUCLEOTIDE SEQUENCE [LARGE SCALE GENOMIC DNA]</scope>
</reference>
<keyword evidence="5" id="KW-0808">Transferase</keyword>
<evidence type="ECO:0000256" key="10">
    <source>
        <dbReference type="SAM" id="Phobius"/>
    </source>
</evidence>